<organism evidence="6 7">
    <name type="scientific">Methylobrevis albus</name>
    <dbReference type="NCBI Taxonomy" id="2793297"/>
    <lineage>
        <taxon>Bacteria</taxon>
        <taxon>Pseudomonadati</taxon>
        <taxon>Pseudomonadota</taxon>
        <taxon>Alphaproteobacteria</taxon>
        <taxon>Hyphomicrobiales</taxon>
        <taxon>Pleomorphomonadaceae</taxon>
        <taxon>Methylobrevis</taxon>
    </lineage>
</organism>
<dbReference type="GO" id="GO:0022857">
    <property type="term" value="F:transmembrane transporter activity"/>
    <property type="evidence" value="ECO:0007669"/>
    <property type="project" value="InterPro"/>
</dbReference>
<reference evidence="6" key="1">
    <citation type="submission" date="2020-12" db="EMBL/GenBank/DDBJ databases">
        <title>Methylobrevis albus sp. nov., isolated from fresh water lack sediment.</title>
        <authorList>
            <person name="Zou Q."/>
        </authorList>
    </citation>
    <scope>NUCLEOTIDE SEQUENCE</scope>
    <source>
        <strain evidence="6">L22</strain>
    </source>
</reference>
<dbReference type="InterPro" id="IPR036259">
    <property type="entry name" value="MFS_trans_sf"/>
</dbReference>
<dbReference type="GO" id="GO:0005886">
    <property type="term" value="C:plasma membrane"/>
    <property type="evidence" value="ECO:0007669"/>
    <property type="project" value="TreeGrafter"/>
</dbReference>
<evidence type="ECO:0000259" key="5">
    <source>
        <dbReference type="PROSITE" id="PS50850"/>
    </source>
</evidence>
<dbReference type="PANTHER" id="PTHR23521">
    <property type="entry name" value="TRANSPORTER MFS SUPERFAMILY"/>
    <property type="match status" value="1"/>
</dbReference>
<evidence type="ECO:0000313" key="7">
    <source>
        <dbReference type="Proteomes" id="UP000631694"/>
    </source>
</evidence>
<evidence type="ECO:0000313" key="6">
    <source>
        <dbReference type="EMBL" id="MBH0239193.1"/>
    </source>
</evidence>
<evidence type="ECO:0000256" key="2">
    <source>
        <dbReference type="ARBA" id="ARBA00022989"/>
    </source>
</evidence>
<proteinExistence type="predicted"/>
<dbReference type="Gene3D" id="1.20.1250.20">
    <property type="entry name" value="MFS general substrate transporter like domains"/>
    <property type="match status" value="2"/>
</dbReference>
<dbReference type="InterPro" id="IPR011701">
    <property type="entry name" value="MFS"/>
</dbReference>
<feature type="transmembrane region" description="Helical" evidence="4">
    <location>
        <begin position="53"/>
        <end position="73"/>
    </location>
</feature>
<feature type="transmembrane region" description="Helical" evidence="4">
    <location>
        <begin position="367"/>
        <end position="388"/>
    </location>
</feature>
<feature type="transmembrane region" description="Helical" evidence="4">
    <location>
        <begin position="85"/>
        <end position="103"/>
    </location>
</feature>
<dbReference type="PROSITE" id="PS50850">
    <property type="entry name" value="MFS"/>
    <property type="match status" value="1"/>
</dbReference>
<dbReference type="EMBL" id="JADZLT010000053">
    <property type="protein sequence ID" value="MBH0239193.1"/>
    <property type="molecule type" value="Genomic_DNA"/>
</dbReference>
<dbReference type="Pfam" id="PF07690">
    <property type="entry name" value="MFS_1"/>
    <property type="match status" value="1"/>
</dbReference>
<dbReference type="AlphaFoldDB" id="A0A931I4L8"/>
<dbReference type="RefSeq" id="WP_197312279.1">
    <property type="nucleotide sequence ID" value="NZ_JADZLT010000053.1"/>
</dbReference>
<feature type="domain" description="Major facilitator superfamily (MFS) profile" evidence="5">
    <location>
        <begin position="17"/>
        <end position="391"/>
    </location>
</feature>
<dbReference type="SUPFAM" id="SSF103473">
    <property type="entry name" value="MFS general substrate transporter"/>
    <property type="match status" value="1"/>
</dbReference>
<feature type="transmembrane region" description="Helical" evidence="4">
    <location>
        <begin position="142"/>
        <end position="164"/>
    </location>
</feature>
<dbReference type="Proteomes" id="UP000631694">
    <property type="component" value="Unassembled WGS sequence"/>
</dbReference>
<keyword evidence="2 4" id="KW-1133">Transmembrane helix</keyword>
<protein>
    <submittedName>
        <fullName evidence="6">MFS transporter</fullName>
    </submittedName>
</protein>
<feature type="transmembrane region" description="Helical" evidence="4">
    <location>
        <begin position="333"/>
        <end position="355"/>
    </location>
</feature>
<gene>
    <name evidence="6" type="ORF">I5731_15310</name>
</gene>
<dbReference type="InterPro" id="IPR020846">
    <property type="entry name" value="MFS_dom"/>
</dbReference>
<keyword evidence="3 4" id="KW-0472">Membrane</keyword>
<evidence type="ECO:0000256" key="3">
    <source>
        <dbReference type="ARBA" id="ARBA00023136"/>
    </source>
</evidence>
<feature type="transmembrane region" description="Helical" evidence="4">
    <location>
        <begin position="205"/>
        <end position="224"/>
    </location>
</feature>
<feature type="transmembrane region" description="Helical" evidence="4">
    <location>
        <begin position="276"/>
        <end position="295"/>
    </location>
</feature>
<evidence type="ECO:0000256" key="1">
    <source>
        <dbReference type="ARBA" id="ARBA00022692"/>
    </source>
</evidence>
<dbReference type="CDD" id="cd17477">
    <property type="entry name" value="MFS_YcaD_like"/>
    <property type="match status" value="1"/>
</dbReference>
<feature type="transmembrane region" description="Helical" evidence="4">
    <location>
        <begin position="170"/>
        <end position="193"/>
    </location>
</feature>
<dbReference type="InterPro" id="IPR047200">
    <property type="entry name" value="MFS_YcaD-like"/>
</dbReference>
<name>A0A931I4L8_9HYPH</name>
<sequence>MTPVADQPRGLSRSSRLTGIAAAVAAISSVGIALGLGLPLLSLVMESRGVSGAAIGINTAMAGISAMAVTPFVTPLARRIGAAQLLAIVIVITAASFPLFFVFDSMLAWFVLRIVFHGAVTAAFILSEFWINALAPENRRGLIMGIYATVLSFGFALGPVILSFTDATTAMPFIAGAAILLLSVVPVLFALKANPSLEGQSQRGFVRFIVLVPMATFAALAFGATESGMMAFIAIYGLRIGLDFQSAALLVSAVAIGNIVLQIPLGMLADRLDRRYMLLACAAGGGAIIAATPLIAHLPWVLFPALMLCGGLLAGLYTIGLTHLGARLAGGDLASANAAFIFMYAVGMLVGPAAAGAGLDAWNPHGMPLVIAAFLGAYVVLAATRILARSESDR</sequence>
<accession>A0A931I4L8</accession>
<feature type="transmembrane region" description="Helical" evidence="4">
    <location>
        <begin position="20"/>
        <end position="41"/>
    </location>
</feature>
<comment type="caution">
    <text evidence="6">The sequence shown here is derived from an EMBL/GenBank/DDBJ whole genome shotgun (WGS) entry which is preliminary data.</text>
</comment>
<keyword evidence="1 4" id="KW-0812">Transmembrane</keyword>
<feature type="transmembrane region" description="Helical" evidence="4">
    <location>
        <begin position="301"/>
        <end position="321"/>
    </location>
</feature>
<keyword evidence="7" id="KW-1185">Reference proteome</keyword>
<feature type="transmembrane region" description="Helical" evidence="4">
    <location>
        <begin position="109"/>
        <end position="130"/>
    </location>
</feature>
<dbReference type="PANTHER" id="PTHR23521:SF3">
    <property type="entry name" value="MFS TRANSPORTER"/>
    <property type="match status" value="1"/>
</dbReference>
<evidence type="ECO:0000256" key="4">
    <source>
        <dbReference type="SAM" id="Phobius"/>
    </source>
</evidence>
<feature type="transmembrane region" description="Helical" evidence="4">
    <location>
        <begin position="244"/>
        <end position="264"/>
    </location>
</feature>